<protein>
    <recommendedName>
        <fullName evidence="1">HTH cro/C1-type domain-containing protein</fullName>
    </recommendedName>
</protein>
<dbReference type="CDD" id="cd00093">
    <property type="entry name" value="HTH_XRE"/>
    <property type="match status" value="1"/>
</dbReference>
<dbReference type="InterPro" id="IPR010982">
    <property type="entry name" value="Lambda_DNA-bd_dom_sf"/>
</dbReference>
<evidence type="ECO:0000313" key="3">
    <source>
        <dbReference type="Proteomes" id="UP000190162"/>
    </source>
</evidence>
<proteinExistence type="predicted"/>
<feature type="domain" description="HTH cro/C1-type" evidence="1">
    <location>
        <begin position="7"/>
        <end position="50"/>
    </location>
</feature>
<dbReference type="SUPFAM" id="SSF47413">
    <property type="entry name" value="lambda repressor-like DNA-binding domains"/>
    <property type="match status" value="1"/>
</dbReference>
<dbReference type="Proteomes" id="UP000190162">
    <property type="component" value="Unassembled WGS sequence"/>
</dbReference>
<sequence>MSFANRLRAVIKEERLSQAKFAAEIGISRPAVEKYLSETTDPAGWVMLKITNHATFKKYALWLMTGDTAPESGQVCPDFSIQEQCGLVDEESRKQA</sequence>
<dbReference type="Pfam" id="PF01381">
    <property type="entry name" value="HTH_3"/>
    <property type="match status" value="1"/>
</dbReference>
<dbReference type="AlphaFoldDB" id="A0A1T4VZ77"/>
<evidence type="ECO:0000313" key="2">
    <source>
        <dbReference type="EMBL" id="SKA70237.1"/>
    </source>
</evidence>
<dbReference type="OrthoDB" id="6302218at2"/>
<dbReference type="EMBL" id="FUXU01000126">
    <property type="protein sequence ID" value="SKA70237.1"/>
    <property type="molecule type" value="Genomic_DNA"/>
</dbReference>
<dbReference type="RefSeq" id="WP_078754581.1">
    <property type="nucleotide sequence ID" value="NZ_FUXU01000126.1"/>
</dbReference>
<dbReference type="PROSITE" id="PS50943">
    <property type="entry name" value="HTH_CROC1"/>
    <property type="match status" value="1"/>
</dbReference>
<evidence type="ECO:0000259" key="1">
    <source>
        <dbReference type="PROSITE" id="PS50943"/>
    </source>
</evidence>
<name>A0A1T4VZ77_9GAMM</name>
<organism evidence="2 3">
    <name type="scientific">Enterovibrio nigricans DSM 22720</name>
    <dbReference type="NCBI Taxonomy" id="1121868"/>
    <lineage>
        <taxon>Bacteria</taxon>
        <taxon>Pseudomonadati</taxon>
        <taxon>Pseudomonadota</taxon>
        <taxon>Gammaproteobacteria</taxon>
        <taxon>Vibrionales</taxon>
        <taxon>Vibrionaceae</taxon>
        <taxon>Enterovibrio</taxon>
    </lineage>
</organism>
<reference evidence="3" key="1">
    <citation type="submission" date="2017-02" db="EMBL/GenBank/DDBJ databases">
        <authorList>
            <person name="Varghese N."/>
            <person name="Submissions S."/>
        </authorList>
    </citation>
    <scope>NUCLEOTIDE SEQUENCE [LARGE SCALE GENOMIC DNA]</scope>
    <source>
        <strain evidence="3">DSM 22720</strain>
    </source>
</reference>
<accession>A0A1T4VZ77</accession>
<dbReference type="InterPro" id="IPR001387">
    <property type="entry name" value="Cro/C1-type_HTH"/>
</dbReference>
<dbReference type="Gene3D" id="1.10.260.40">
    <property type="entry name" value="lambda repressor-like DNA-binding domains"/>
    <property type="match status" value="1"/>
</dbReference>
<dbReference type="GO" id="GO:0003677">
    <property type="term" value="F:DNA binding"/>
    <property type="evidence" value="ECO:0007669"/>
    <property type="project" value="InterPro"/>
</dbReference>
<gene>
    <name evidence="2" type="ORF">SAMN02745132_04557</name>
</gene>
<keyword evidence="3" id="KW-1185">Reference proteome</keyword>